<sequence>MRVWNRESFPEPSDDELAEYGYVKPPPKRAPHAPTGLSASGYRKVCVDCSAKIRASSTRCRACHAVYRGVVAERRPRRKDSRAHDDVDEVVVQRVLSGDWRIRTTQAEKKAVTAKWVAEGRSVAELGRLTGWRAERYLPARDAAA</sequence>
<dbReference type="Proteomes" id="UP000265581">
    <property type="component" value="Unassembled WGS sequence"/>
</dbReference>
<feature type="region of interest" description="Disordered" evidence="1">
    <location>
        <begin position="1"/>
        <end position="37"/>
    </location>
</feature>
<dbReference type="AlphaFoldDB" id="A0A371PCI8"/>
<name>A0A371PCI8_9ACTN</name>
<gene>
    <name evidence="2" type="ORF">DX116_09105</name>
</gene>
<keyword evidence="3" id="KW-1185">Reference proteome</keyword>
<reference evidence="2 3" key="1">
    <citation type="submission" date="2018-08" db="EMBL/GenBank/DDBJ databases">
        <title>Aeromicrobium sp. M2KJ-4, whole genome shotgun sequence.</title>
        <authorList>
            <person name="Tuo L."/>
        </authorList>
    </citation>
    <scope>NUCLEOTIDE SEQUENCE [LARGE SCALE GENOMIC DNA]</scope>
    <source>
        <strain evidence="2 3">M2KJ-4</strain>
    </source>
</reference>
<comment type="caution">
    <text evidence="2">The sequence shown here is derived from an EMBL/GenBank/DDBJ whole genome shotgun (WGS) entry which is preliminary data.</text>
</comment>
<protein>
    <submittedName>
        <fullName evidence="2">Uncharacterized protein</fullName>
    </submittedName>
</protein>
<evidence type="ECO:0000313" key="3">
    <source>
        <dbReference type="Proteomes" id="UP000265581"/>
    </source>
</evidence>
<proteinExistence type="predicted"/>
<accession>A0A371PCI8</accession>
<evidence type="ECO:0000256" key="1">
    <source>
        <dbReference type="SAM" id="MobiDB-lite"/>
    </source>
</evidence>
<evidence type="ECO:0000313" key="2">
    <source>
        <dbReference type="EMBL" id="REK73671.1"/>
    </source>
</evidence>
<dbReference type="EMBL" id="QUBR01000001">
    <property type="protein sequence ID" value="REK73671.1"/>
    <property type="molecule type" value="Genomic_DNA"/>
</dbReference>
<organism evidence="2 3">
    <name type="scientific">Aeromicrobium endophyticum</name>
    <dbReference type="NCBI Taxonomy" id="2292704"/>
    <lineage>
        <taxon>Bacteria</taxon>
        <taxon>Bacillati</taxon>
        <taxon>Actinomycetota</taxon>
        <taxon>Actinomycetes</taxon>
        <taxon>Propionibacteriales</taxon>
        <taxon>Nocardioidaceae</taxon>
        <taxon>Aeromicrobium</taxon>
    </lineage>
</organism>